<sequence>MGLFHKAHKNGIAEAFDKVYAHGAHETESQFLDSLNLIVKAVELDQTYSTDEKLKIYELLSQLSNCGPDQRDRYAKKLRKVLK</sequence>
<proteinExistence type="predicted"/>
<keyword evidence="2" id="KW-1185">Reference proteome</keyword>
<dbReference type="AlphaFoldDB" id="A0A7X2NPV7"/>
<accession>A0A7X2NPV7</accession>
<name>A0A7X2NPV7_9FIRM</name>
<reference evidence="1 2" key="1">
    <citation type="submission" date="2019-08" db="EMBL/GenBank/DDBJ databases">
        <title>In-depth cultivation of the pig gut microbiome towards novel bacterial diversity and tailored functional studies.</title>
        <authorList>
            <person name="Wylensek D."/>
            <person name="Hitch T.C.A."/>
            <person name="Clavel T."/>
        </authorList>
    </citation>
    <scope>NUCLEOTIDE SEQUENCE [LARGE SCALE GENOMIC DNA]</scope>
    <source>
        <strain evidence="1 2">Oil+RF-744-GAM-WT-6</strain>
    </source>
</reference>
<dbReference type="EMBL" id="VUMN01000001">
    <property type="protein sequence ID" value="MSS57370.1"/>
    <property type="molecule type" value="Genomic_DNA"/>
</dbReference>
<dbReference type="Proteomes" id="UP000461880">
    <property type="component" value="Unassembled WGS sequence"/>
</dbReference>
<comment type="caution">
    <text evidence="1">The sequence shown here is derived from an EMBL/GenBank/DDBJ whole genome shotgun (WGS) entry which is preliminary data.</text>
</comment>
<evidence type="ECO:0000313" key="1">
    <source>
        <dbReference type="EMBL" id="MSS57370.1"/>
    </source>
</evidence>
<gene>
    <name evidence="1" type="ORF">FYJ51_00395</name>
</gene>
<organism evidence="1 2">
    <name type="scientific">Stecheria intestinalis</name>
    <dbReference type="NCBI Taxonomy" id="2606630"/>
    <lineage>
        <taxon>Bacteria</taxon>
        <taxon>Bacillati</taxon>
        <taxon>Bacillota</taxon>
        <taxon>Erysipelotrichia</taxon>
        <taxon>Erysipelotrichales</taxon>
        <taxon>Erysipelotrichaceae</taxon>
        <taxon>Stecheria</taxon>
    </lineage>
</organism>
<evidence type="ECO:0000313" key="2">
    <source>
        <dbReference type="Proteomes" id="UP000461880"/>
    </source>
</evidence>
<dbReference type="RefSeq" id="WP_105303640.1">
    <property type="nucleotide sequence ID" value="NZ_JAQXPC010000027.1"/>
</dbReference>
<protein>
    <submittedName>
        <fullName evidence="1">Uncharacterized protein</fullName>
    </submittedName>
</protein>